<evidence type="ECO:0000313" key="2">
    <source>
        <dbReference type="Proteomes" id="UP000028826"/>
    </source>
</evidence>
<dbReference type="Gene3D" id="3.10.129.10">
    <property type="entry name" value="Hotdog Thioesterase"/>
    <property type="match status" value="1"/>
</dbReference>
<organism evidence="1 2">
    <name type="scientific">Haematobacter massiliensis</name>
    <dbReference type="NCBI Taxonomy" id="195105"/>
    <lineage>
        <taxon>Bacteria</taxon>
        <taxon>Pseudomonadati</taxon>
        <taxon>Pseudomonadota</taxon>
        <taxon>Alphaproteobacteria</taxon>
        <taxon>Rhodobacterales</taxon>
        <taxon>Paracoccaceae</taxon>
        <taxon>Haematobacter</taxon>
    </lineage>
</organism>
<dbReference type="OrthoDB" id="8834965at2"/>
<protein>
    <submittedName>
        <fullName evidence="1">Uncharacterized protein</fullName>
    </submittedName>
</protein>
<comment type="caution">
    <text evidence="1">The sequence shown here is derived from an EMBL/GenBank/DDBJ whole genome shotgun (WGS) entry which is preliminary data.</text>
</comment>
<dbReference type="SUPFAM" id="SSF54637">
    <property type="entry name" value="Thioesterase/thiol ester dehydrase-isomerase"/>
    <property type="match status" value="1"/>
</dbReference>
<dbReference type="AlphaFoldDB" id="A0A086Y4W5"/>
<gene>
    <name evidence="1" type="ORF">CN97_16755</name>
</gene>
<name>A0A086Y4W5_9RHOB</name>
<dbReference type="RefSeq" id="WP_035710844.1">
    <property type="nucleotide sequence ID" value="NZ_JGYG01000006.1"/>
</dbReference>
<keyword evidence="2" id="KW-1185">Reference proteome</keyword>
<dbReference type="EMBL" id="JGYG01000006">
    <property type="protein sequence ID" value="KFI29315.1"/>
    <property type="molecule type" value="Genomic_DNA"/>
</dbReference>
<evidence type="ECO:0000313" key="1">
    <source>
        <dbReference type="EMBL" id="KFI29315.1"/>
    </source>
</evidence>
<dbReference type="Proteomes" id="UP000028826">
    <property type="component" value="Unassembled WGS sequence"/>
</dbReference>
<accession>A0A086Y4W5</accession>
<proteinExistence type="predicted"/>
<reference evidence="1 2" key="1">
    <citation type="submission" date="2014-03" db="EMBL/GenBank/DDBJ databases">
        <title>Genome of Haematobacter massiliensis CCUG 47968.</title>
        <authorList>
            <person name="Wang D."/>
            <person name="Wang G."/>
        </authorList>
    </citation>
    <scope>NUCLEOTIDE SEQUENCE [LARGE SCALE GENOMIC DNA]</scope>
    <source>
        <strain evidence="1 2">CCUG 47968</strain>
    </source>
</reference>
<dbReference type="InterPro" id="IPR029069">
    <property type="entry name" value="HotDog_dom_sf"/>
</dbReference>
<sequence>MTNLFPTPLTEADGWLTGPLRAPVQMLSAQSYDGHASIHDDSAAQILGFKGGTIEGPTHFSQFDPLAVHLFGESWLETGCISAHFRNPAFEGDRLRAMARRIAPNKAEIRMEREDGTEILRGSLSVGPNHPASALEERMETLPPLEGARILADVRVGMQTPRRPVSMAFDQNMGHLYPFSLAEKLSRITEPSPAYRGAVGRWREAVIPFEMLSVLFCYTNKQDPFPVRGPAIGLFADQEIRLLEGPIFVGEPLEIGREVVALSGSRRTESMWVRSSIYRPGMTAPIATMLLNLASLKDSYKGDADKVVTA</sequence>
<dbReference type="eggNOG" id="ENOG502Z82E">
    <property type="taxonomic scope" value="Bacteria"/>
</dbReference>